<evidence type="ECO:0000256" key="2">
    <source>
        <dbReference type="ARBA" id="ARBA00022692"/>
    </source>
</evidence>
<accession>A0A3D8PZI5</accession>
<keyword evidence="10" id="KW-1185">Reference proteome</keyword>
<comment type="subcellular location">
    <subcellularLocation>
        <location evidence="1">Membrane</location>
        <topology evidence="1">Multi-pass membrane protein</topology>
    </subcellularLocation>
</comment>
<comment type="caution">
    <text evidence="9">The sequence shown here is derived from an EMBL/GenBank/DDBJ whole genome shotgun (WGS) entry which is preliminary data.</text>
</comment>
<keyword evidence="4 7" id="KW-1133">Transmembrane helix</keyword>
<dbReference type="SUPFAM" id="SSF81333">
    <property type="entry name" value="F1F0 ATP synthase subunit C"/>
    <property type="match status" value="1"/>
</dbReference>
<dbReference type="InterPro" id="IPR002379">
    <property type="entry name" value="ATPase_proteolipid_c-like_dom"/>
</dbReference>
<sequence length="134" mass="14372">MGIYIFAVAAVLAAISISVLFKINIGKIKEQPEQASKVQTNFFIGVAISEAIPLILLIIGIMNVEAVSSIELIYIPAIIIILTIVCASFFLFLQSKVDVVEDNKSSVTSFTAIGIAMVNAIPIIALVFLFTLTP</sequence>
<organism evidence="9 10">
    <name type="scientific">Oceanobacillus chungangensis</name>
    <dbReference type="NCBI Taxonomy" id="1229152"/>
    <lineage>
        <taxon>Bacteria</taxon>
        <taxon>Bacillati</taxon>
        <taxon>Bacillota</taxon>
        <taxon>Bacilli</taxon>
        <taxon>Bacillales</taxon>
        <taxon>Bacillaceae</taxon>
        <taxon>Oceanobacillus</taxon>
    </lineage>
</organism>
<evidence type="ECO:0000313" key="9">
    <source>
        <dbReference type="EMBL" id="RDW20579.1"/>
    </source>
</evidence>
<dbReference type="GO" id="GO:0015078">
    <property type="term" value="F:proton transmembrane transporter activity"/>
    <property type="evidence" value="ECO:0007669"/>
    <property type="project" value="InterPro"/>
</dbReference>
<reference evidence="10" key="1">
    <citation type="submission" date="2017-11" db="EMBL/GenBank/DDBJ databases">
        <authorList>
            <person name="Zhu W."/>
        </authorList>
    </citation>
    <scope>NUCLEOTIDE SEQUENCE [LARGE SCALE GENOMIC DNA]</scope>
    <source>
        <strain evidence="10">CAU 1051</strain>
    </source>
</reference>
<dbReference type="Gene3D" id="1.20.20.10">
    <property type="entry name" value="F1F0 ATP synthase subunit C"/>
    <property type="match status" value="1"/>
</dbReference>
<keyword evidence="3" id="KW-0375">Hydrogen ion transport</keyword>
<dbReference type="GO" id="GO:0033177">
    <property type="term" value="C:proton-transporting two-sector ATPase complex, proton-transporting domain"/>
    <property type="evidence" value="ECO:0007669"/>
    <property type="project" value="InterPro"/>
</dbReference>
<proteinExistence type="predicted"/>
<feature type="domain" description="V-ATPase proteolipid subunit C-like" evidence="8">
    <location>
        <begin position="5"/>
        <end position="62"/>
    </location>
</feature>
<evidence type="ECO:0000256" key="7">
    <source>
        <dbReference type="SAM" id="Phobius"/>
    </source>
</evidence>
<evidence type="ECO:0000256" key="1">
    <source>
        <dbReference type="ARBA" id="ARBA00004141"/>
    </source>
</evidence>
<keyword evidence="2 7" id="KW-0812">Transmembrane</keyword>
<evidence type="ECO:0000256" key="6">
    <source>
        <dbReference type="ARBA" id="ARBA00023136"/>
    </source>
</evidence>
<gene>
    <name evidence="9" type="ORF">CWR45_04910</name>
</gene>
<dbReference type="RefSeq" id="WP_115748692.1">
    <property type="nucleotide sequence ID" value="NZ_PIOD01000005.1"/>
</dbReference>
<evidence type="ECO:0000256" key="4">
    <source>
        <dbReference type="ARBA" id="ARBA00022989"/>
    </source>
</evidence>
<feature type="transmembrane region" description="Helical" evidence="7">
    <location>
        <begin position="105"/>
        <end position="132"/>
    </location>
</feature>
<keyword evidence="6 7" id="KW-0472">Membrane</keyword>
<dbReference type="EMBL" id="PIOD01000005">
    <property type="protein sequence ID" value="RDW20579.1"/>
    <property type="molecule type" value="Genomic_DNA"/>
</dbReference>
<dbReference type="Proteomes" id="UP000256520">
    <property type="component" value="Unassembled WGS sequence"/>
</dbReference>
<protein>
    <recommendedName>
        <fullName evidence="8">V-ATPase proteolipid subunit C-like domain-containing protein</fullName>
    </recommendedName>
</protein>
<dbReference type="OrthoDB" id="2875882at2"/>
<evidence type="ECO:0000259" key="8">
    <source>
        <dbReference type="Pfam" id="PF00137"/>
    </source>
</evidence>
<keyword evidence="5" id="KW-0813">Transport</keyword>
<keyword evidence="5" id="KW-0406">Ion transport</keyword>
<dbReference type="InterPro" id="IPR035921">
    <property type="entry name" value="F/V-ATP_Csub_sf"/>
</dbReference>
<evidence type="ECO:0000256" key="5">
    <source>
        <dbReference type="ARBA" id="ARBA00023065"/>
    </source>
</evidence>
<dbReference type="AlphaFoldDB" id="A0A3D8PZI5"/>
<evidence type="ECO:0000256" key="3">
    <source>
        <dbReference type="ARBA" id="ARBA00022781"/>
    </source>
</evidence>
<dbReference type="Pfam" id="PF00137">
    <property type="entry name" value="ATP-synt_C"/>
    <property type="match status" value="1"/>
</dbReference>
<evidence type="ECO:0000313" key="10">
    <source>
        <dbReference type="Proteomes" id="UP000256520"/>
    </source>
</evidence>
<dbReference type="InterPro" id="IPR038662">
    <property type="entry name" value="ATP_synth_F0_csu_sf"/>
</dbReference>
<feature type="transmembrane region" description="Helical" evidence="7">
    <location>
        <begin position="6"/>
        <end position="26"/>
    </location>
</feature>
<feature type="transmembrane region" description="Helical" evidence="7">
    <location>
        <begin position="38"/>
        <end position="61"/>
    </location>
</feature>
<feature type="transmembrane region" description="Helical" evidence="7">
    <location>
        <begin position="73"/>
        <end position="93"/>
    </location>
</feature>
<name>A0A3D8PZI5_9BACI</name>